<organism evidence="1 2">
    <name type="scientific">Idiomarina aquatica</name>
    <dbReference type="NCBI Taxonomy" id="1327752"/>
    <lineage>
        <taxon>Bacteria</taxon>
        <taxon>Pseudomonadati</taxon>
        <taxon>Pseudomonadota</taxon>
        <taxon>Gammaproteobacteria</taxon>
        <taxon>Alteromonadales</taxon>
        <taxon>Idiomarinaceae</taxon>
        <taxon>Idiomarina</taxon>
    </lineage>
</organism>
<dbReference type="Proteomes" id="UP000295531">
    <property type="component" value="Unassembled WGS sequence"/>
</dbReference>
<proteinExistence type="predicted"/>
<comment type="caution">
    <text evidence="1">The sequence shown here is derived from an EMBL/GenBank/DDBJ whole genome shotgun (WGS) entry which is preliminary data.</text>
</comment>
<sequence>MALSSGIYWGDVFHQRYRPTQHTFNYRFMQWFIALDELEQAHSESRWFSTQGFAPLWFRRKDYLKDETGDLQQAALSKMSKLAGQTLQGRVFFMGNIRTFGLFFSPVNFYFLQQDGEYTMMLAEVSNTPWLERHYYLVDLAKPDATTQKAFHVSPFNPLDMTYRWKINPPQDDCFIQLAAETEQKDFVAGMKLSRSPLNREQIKRVIKTTPVMAAKIIGGIYWQALKLFVKRTPFYGHP</sequence>
<accession>A0A4R6PS93</accession>
<dbReference type="PANTHER" id="PTHR33973">
    <property type="entry name" value="OS07G0153300 PROTEIN"/>
    <property type="match status" value="1"/>
</dbReference>
<dbReference type="EMBL" id="SNXI01000001">
    <property type="protein sequence ID" value="TDP40824.1"/>
    <property type="molecule type" value="Genomic_DNA"/>
</dbReference>
<evidence type="ECO:0008006" key="3">
    <source>
        <dbReference type="Google" id="ProtNLM"/>
    </source>
</evidence>
<evidence type="ECO:0000313" key="2">
    <source>
        <dbReference type="Proteomes" id="UP000295531"/>
    </source>
</evidence>
<protein>
    <recommendedName>
        <fullName evidence="3">DUF1365 family protein</fullName>
    </recommendedName>
</protein>
<keyword evidence="2" id="KW-1185">Reference proteome</keyword>
<evidence type="ECO:0000313" key="1">
    <source>
        <dbReference type="EMBL" id="TDP40824.1"/>
    </source>
</evidence>
<name>A0A4R6PS93_9GAMM</name>
<dbReference type="PANTHER" id="PTHR33973:SF4">
    <property type="entry name" value="OS07G0153300 PROTEIN"/>
    <property type="match status" value="1"/>
</dbReference>
<reference evidence="1 2" key="1">
    <citation type="submission" date="2019-03" db="EMBL/GenBank/DDBJ databases">
        <title>Freshwater and sediment microbial communities from various areas in North America, analyzing microbe dynamics in response to fracking.</title>
        <authorList>
            <person name="Lamendella R."/>
        </authorList>
    </citation>
    <scope>NUCLEOTIDE SEQUENCE [LARGE SCALE GENOMIC DNA]</scope>
    <source>
        <strain evidence="1 2">18_TX</strain>
    </source>
</reference>
<dbReference type="InterPro" id="IPR010775">
    <property type="entry name" value="DUF1365"/>
</dbReference>
<dbReference type="Pfam" id="PF07103">
    <property type="entry name" value="DUF1365"/>
    <property type="match status" value="1"/>
</dbReference>
<dbReference type="AlphaFoldDB" id="A0A4R6PS93"/>
<gene>
    <name evidence="1" type="ORF">DEU29_101375</name>
</gene>